<name>A0A845PU43_9FLAO</name>
<comment type="caution">
    <text evidence="2">The sequence shown here is derived from an EMBL/GenBank/DDBJ whole genome shotgun (WGS) entry which is preliminary data.</text>
</comment>
<keyword evidence="3" id="KW-1185">Reference proteome</keyword>
<dbReference type="EMBL" id="JAAABJ010000509">
    <property type="protein sequence ID" value="NAW51165.1"/>
    <property type="molecule type" value="Genomic_DNA"/>
</dbReference>
<evidence type="ECO:0000313" key="2">
    <source>
        <dbReference type="EMBL" id="NAW51165.1"/>
    </source>
</evidence>
<reference evidence="2 3" key="1">
    <citation type="submission" date="2019-11" db="EMBL/GenBank/DDBJ databases">
        <title>Characterization of Elizabethkingia argenteiflava sp. nov., isolated from inner surface of Soybean Pods.</title>
        <authorList>
            <person name="Mo S."/>
        </authorList>
    </citation>
    <scope>NUCLEOTIDE SEQUENCE [LARGE SCALE GENOMIC DNA]</scope>
    <source>
        <strain evidence="2 3">YB22</strain>
    </source>
</reference>
<dbReference type="AlphaFoldDB" id="A0A845PU43"/>
<protein>
    <submittedName>
        <fullName evidence="2">Uncharacterized protein</fullName>
    </submittedName>
</protein>
<organism evidence="2 3">
    <name type="scientific">Elizabethkingia argenteiflava</name>
    <dbReference type="NCBI Taxonomy" id="2681556"/>
    <lineage>
        <taxon>Bacteria</taxon>
        <taxon>Pseudomonadati</taxon>
        <taxon>Bacteroidota</taxon>
        <taxon>Flavobacteriia</taxon>
        <taxon>Flavobacteriales</taxon>
        <taxon>Weeksellaceae</taxon>
        <taxon>Elizabethkingia</taxon>
    </lineage>
</organism>
<proteinExistence type="predicted"/>
<evidence type="ECO:0000313" key="3">
    <source>
        <dbReference type="Proteomes" id="UP000553459"/>
    </source>
</evidence>
<sequence>MMKTHRGTQAPMAWHNSRKNMPDDKILTAAHTCSSLRTYDQTLETTTLNSVKIFSPMGKKTDNGSHEHAYRICLWKKEKHSKWLNKRINL</sequence>
<evidence type="ECO:0000256" key="1">
    <source>
        <dbReference type="SAM" id="MobiDB-lite"/>
    </source>
</evidence>
<dbReference type="Proteomes" id="UP000553459">
    <property type="component" value="Unassembled WGS sequence"/>
</dbReference>
<gene>
    <name evidence="2" type="ORF">GNY06_07175</name>
</gene>
<feature type="region of interest" description="Disordered" evidence="1">
    <location>
        <begin position="1"/>
        <end position="20"/>
    </location>
</feature>
<dbReference type="RefSeq" id="WP_166519450.1">
    <property type="nucleotide sequence ID" value="NZ_JAAABJ010000509.1"/>
</dbReference>
<accession>A0A845PU43</accession>